<reference evidence="1" key="1">
    <citation type="submission" date="2020-04" db="EMBL/GenBank/DDBJ databases">
        <authorList>
            <person name="Chiriac C."/>
            <person name="Salcher M."/>
            <person name="Ghai R."/>
            <person name="Kavagutti S V."/>
        </authorList>
    </citation>
    <scope>NUCLEOTIDE SEQUENCE</scope>
</reference>
<accession>A0A6J5MZ43</accession>
<protein>
    <submittedName>
        <fullName evidence="1">Uncharacterized protein</fullName>
    </submittedName>
</protein>
<sequence length="216" mass="24179">MPKQFKWSENKEINSRYKDLEKRIKVELKKLPRDMTEIYDAPEVEVFTTKMIQFLEELKRNHLDVGTALKIVGVTNEAHRQWMLKPHFVKVVEKINSSYADAVLADGKTMAGWSVEILRDLHDSYKAGDSKSASALATMAGHMLKATGNFNNAEGATAPQVLIQINTGGEVKKQKNSEVLAETTTQTIESVSSDADIKLNFGKNDEKSKSYLSLLC</sequence>
<gene>
    <name evidence="1" type="ORF">UFOVP571_17</name>
</gene>
<name>A0A6J5MZ43_9CAUD</name>
<organism evidence="1">
    <name type="scientific">uncultured Caudovirales phage</name>
    <dbReference type="NCBI Taxonomy" id="2100421"/>
    <lineage>
        <taxon>Viruses</taxon>
        <taxon>Duplodnaviria</taxon>
        <taxon>Heunggongvirae</taxon>
        <taxon>Uroviricota</taxon>
        <taxon>Caudoviricetes</taxon>
        <taxon>Peduoviridae</taxon>
        <taxon>Maltschvirus</taxon>
        <taxon>Maltschvirus maltsch</taxon>
    </lineage>
</organism>
<evidence type="ECO:0000313" key="1">
    <source>
        <dbReference type="EMBL" id="CAB4150263.1"/>
    </source>
</evidence>
<proteinExistence type="predicted"/>
<dbReference type="EMBL" id="LR796543">
    <property type="protein sequence ID" value="CAB4150263.1"/>
    <property type="molecule type" value="Genomic_DNA"/>
</dbReference>